<dbReference type="EMBL" id="MHDA01000027">
    <property type="protein sequence ID" value="OGY31747.1"/>
    <property type="molecule type" value="Genomic_DNA"/>
</dbReference>
<keyword evidence="1" id="KW-0812">Transmembrane</keyword>
<feature type="domain" description="DUF2154" evidence="2">
    <location>
        <begin position="99"/>
        <end position="188"/>
    </location>
</feature>
<dbReference type="AlphaFoldDB" id="A0A1G1WX58"/>
<feature type="transmembrane region" description="Helical" evidence="1">
    <location>
        <begin position="6"/>
        <end position="25"/>
    </location>
</feature>
<evidence type="ECO:0000313" key="5">
    <source>
        <dbReference type="Proteomes" id="UP000179279"/>
    </source>
</evidence>
<feature type="domain" description="LiaI-LiaF-like transmembrane region" evidence="3">
    <location>
        <begin position="7"/>
        <end position="50"/>
    </location>
</feature>
<dbReference type="Pfam" id="PF17115">
    <property type="entry name" value="Toast_rack_N"/>
    <property type="match status" value="1"/>
</dbReference>
<keyword evidence="1" id="KW-0472">Membrane</keyword>
<dbReference type="Pfam" id="PF18917">
    <property type="entry name" value="LiaI-LiaF-like_TM1"/>
    <property type="match status" value="1"/>
</dbReference>
<dbReference type="Proteomes" id="UP000179279">
    <property type="component" value="Unassembled WGS sequence"/>
</dbReference>
<keyword evidence="1" id="KW-1133">Transmembrane helix</keyword>
<name>A0A1G1WX58_9BACT</name>
<evidence type="ECO:0000259" key="3">
    <source>
        <dbReference type="Pfam" id="PF18917"/>
    </source>
</evidence>
<proteinExistence type="predicted"/>
<evidence type="ECO:0000313" key="4">
    <source>
        <dbReference type="EMBL" id="OGY31747.1"/>
    </source>
</evidence>
<feature type="transmembrane region" description="Helical" evidence="1">
    <location>
        <begin position="37"/>
        <end position="55"/>
    </location>
</feature>
<dbReference type="InterPro" id="IPR043726">
    <property type="entry name" value="LiaI-LiaF-like_TM1"/>
</dbReference>
<feature type="transmembrane region" description="Helical" evidence="1">
    <location>
        <begin position="61"/>
        <end position="80"/>
    </location>
</feature>
<comment type="caution">
    <text evidence="4">The sequence shown here is derived from an EMBL/GenBank/DDBJ whole genome shotgun (WGS) entry which is preliminary data.</text>
</comment>
<evidence type="ECO:0008006" key="6">
    <source>
        <dbReference type="Google" id="ProtNLM"/>
    </source>
</evidence>
<reference evidence="4 5" key="1">
    <citation type="journal article" date="2016" name="Nat. Commun.">
        <title>Thousands of microbial genomes shed light on interconnected biogeochemical processes in an aquifer system.</title>
        <authorList>
            <person name="Anantharaman K."/>
            <person name="Brown C.T."/>
            <person name="Hug L.A."/>
            <person name="Sharon I."/>
            <person name="Castelle C.J."/>
            <person name="Probst A.J."/>
            <person name="Thomas B.C."/>
            <person name="Singh A."/>
            <person name="Wilkins M.J."/>
            <person name="Karaoz U."/>
            <person name="Brodie E.L."/>
            <person name="Williams K.H."/>
            <person name="Hubbard S.S."/>
            <person name="Banfield J.F."/>
        </authorList>
    </citation>
    <scope>NUCLEOTIDE SEQUENCE [LARGE SCALE GENOMIC DNA]</scope>
</reference>
<evidence type="ECO:0000259" key="2">
    <source>
        <dbReference type="Pfam" id="PF17115"/>
    </source>
</evidence>
<accession>A0A1G1WX58</accession>
<sequence>MSKLKIAPFLLIILGAVFLLNNLGILPWDIWNNLWKFWPVLLILIGVEFIIGQAISLKTIIILLLIIFIVPLVFAFNPITKNPLATDQLKVSEDLGNLTKAKLIIDMPATNLEIRSGDQAEKLVEGSISYSKASSTPQVNKEETFGQAILTLAQTSSPGIPFLSSLKNNTTLFLNKQIPLELQIKTGAARGKIDLSEVRIDVLELDCKAGDVNLIFGRSYSSRVKIKSSAANIQIQIPKEIQARIKIDSKVKNLSIDERFKEKNGEYTTSDFDKTFTKLDIFIESLAGSISIK</sequence>
<organism evidence="4 5">
    <name type="scientific">Candidatus Woykebacteria bacterium RIFCSPLOWO2_01_FULL_41_12</name>
    <dbReference type="NCBI Taxonomy" id="1802604"/>
    <lineage>
        <taxon>Bacteria</taxon>
        <taxon>Candidatus Woykeibacteriota</taxon>
    </lineage>
</organism>
<protein>
    <recommendedName>
        <fullName evidence="6">DUF5668 domain-containing protein</fullName>
    </recommendedName>
</protein>
<gene>
    <name evidence="4" type="ORF">A3A57_02615</name>
</gene>
<dbReference type="InterPro" id="IPR031346">
    <property type="entry name" value="DUF2154_N"/>
</dbReference>
<evidence type="ECO:0000256" key="1">
    <source>
        <dbReference type="SAM" id="Phobius"/>
    </source>
</evidence>